<dbReference type="PANTHER" id="PTHR30487:SF0">
    <property type="entry name" value="PREPILIN LEADER PEPTIDASE_N-METHYLTRANSFERASE-RELATED"/>
    <property type="match status" value="1"/>
</dbReference>
<keyword evidence="2" id="KW-0812">Transmembrane</keyword>
<dbReference type="EC" id="3.4.23.43" evidence="4"/>
<reference evidence="4" key="1">
    <citation type="submission" date="2022-01" db="EMBL/GenBank/DDBJ databases">
        <authorList>
            <person name="Jo J.-H."/>
            <person name="Im W.-T."/>
        </authorList>
    </citation>
    <scope>NUCLEOTIDE SEQUENCE</scope>
    <source>
        <strain evidence="4">XY25</strain>
    </source>
</reference>
<keyword evidence="2" id="KW-1133">Transmembrane helix</keyword>
<comment type="caution">
    <text evidence="4">The sequence shown here is derived from an EMBL/GenBank/DDBJ whole genome shotgun (WGS) entry which is preliminary data.</text>
</comment>
<protein>
    <submittedName>
        <fullName evidence="4">Prepilin peptidase</fullName>
        <ecNumber evidence="4">3.4.23.43</ecNumber>
    </submittedName>
</protein>
<feature type="transmembrane region" description="Helical" evidence="2">
    <location>
        <begin position="155"/>
        <end position="173"/>
    </location>
</feature>
<feature type="transmembrane region" description="Helical" evidence="2">
    <location>
        <begin position="55"/>
        <end position="75"/>
    </location>
</feature>
<organism evidence="4 5">
    <name type="scientific">Dechloromonas hankyongensis</name>
    <dbReference type="NCBI Taxonomy" id="2908002"/>
    <lineage>
        <taxon>Bacteria</taxon>
        <taxon>Pseudomonadati</taxon>
        <taxon>Pseudomonadota</taxon>
        <taxon>Betaproteobacteria</taxon>
        <taxon>Rhodocyclales</taxon>
        <taxon>Azonexaceae</taxon>
        <taxon>Dechloromonas</taxon>
    </lineage>
</organism>
<name>A0ABS9JZX8_9RHOO</name>
<evidence type="ECO:0000256" key="1">
    <source>
        <dbReference type="ARBA" id="ARBA00005801"/>
    </source>
</evidence>
<evidence type="ECO:0000313" key="4">
    <source>
        <dbReference type="EMBL" id="MCG2576468.1"/>
    </source>
</evidence>
<evidence type="ECO:0000256" key="2">
    <source>
        <dbReference type="SAM" id="Phobius"/>
    </source>
</evidence>
<dbReference type="RefSeq" id="WP_275708430.1">
    <property type="nucleotide sequence ID" value="NZ_JAKLTN010000001.1"/>
</dbReference>
<dbReference type="InterPro" id="IPR050882">
    <property type="entry name" value="Prepilin_peptidase/N-MTase"/>
</dbReference>
<proteinExistence type="inferred from homology"/>
<dbReference type="InterPro" id="IPR000045">
    <property type="entry name" value="Prepilin_IV_endopep_pep"/>
</dbReference>
<sequence>MSPSLPTLTLLGALLAAALACDTAQRRIPNWLVLAGLTAGLACSLWAAPGEPAPLAALLGALLGLIIMLPLYALRTMGAGDAKLMAAVGSFLGPLPILGAALLTFAAGGVLALGAALWSGSLGRVLGNLRLLGLVLISGRSAGVALSDVQTTGRLPYAFAIAIGTALQLWLATQEGWVFA</sequence>
<dbReference type="Pfam" id="PF01478">
    <property type="entry name" value="Peptidase_A24"/>
    <property type="match status" value="1"/>
</dbReference>
<keyword evidence="5" id="KW-1185">Reference proteome</keyword>
<comment type="similarity">
    <text evidence="1">Belongs to the peptidase A24 family.</text>
</comment>
<feature type="transmembrane region" description="Helical" evidence="2">
    <location>
        <begin position="30"/>
        <end position="48"/>
    </location>
</feature>
<dbReference type="GO" id="GO:0004190">
    <property type="term" value="F:aspartic-type endopeptidase activity"/>
    <property type="evidence" value="ECO:0007669"/>
    <property type="project" value="UniProtKB-EC"/>
</dbReference>
<dbReference type="Gene3D" id="1.20.120.1220">
    <property type="match status" value="1"/>
</dbReference>
<dbReference type="EMBL" id="JAKLTN010000001">
    <property type="protein sequence ID" value="MCG2576468.1"/>
    <property type="molecule type" value="Genomic_DNA"/>
</dbReference>
<evidence type="ECO:0000313" key="5">
    <source>
        <dbReference type="Proteomes" id="UP001165384"/>
    </source>
</evidence>
<keyword evidence="4" id="KW-0378">Hydrolase</keyword>
<accession>A0ABS9JZX8</accession>
<dbReference type="PANTHER" id="PTHR30487">
    <property type="entry name" value="TYPE 4 PREPILIN-LIKE PROTEINS LEADER PEPTIDE-PROCESSING ENZYME"/>
    <property type="match status" value="1"/>
</dbReference>
<gene>
    <name evidence="4" type="ORF">LZ012_05605</name>
</gene>
<keyword evidence="2" id="KW-0472">Membrane</keyword>
<evidence type="ECO:0000259" key="3">
    <source>
        <dbReference type="Pfam" id="PF01478"/>
    </source>
</evidence>
<feature type="domain" description="Prepilin type IV endopeptidase peptidase" evidence="3">
    <location>
        <begin position="10"/>
        <end position="113"/>
    </location>
</feature>
<dbReference type="Proteomes" id="UP001165384">
    <property type="component" value="Unassembled WGS sequence"/>
</dbReference>
<feature type="transmembrane region" description="Helical" evidence="2">
    <location>
        <begin position="95"/>
        <end position="119"/>
    </location>
</feature>